<dbReference type="Proteomes" id="UP001298681">
    <property type="component" value="Unassembled WGS sequence"/>
</dbReference>
<keyword evidence="10" id="KW-1185">Reference proteome</keyword>
<evidence type="ECO:0000256" key="5">
    <source>
        <dbReference type="ARBA" id="ARBA00023136"/>
    </source>
</evidence>
<sequence length="260" mass="28295">MTKEGPLCCNTSFSHSKDKPEKPVQQAEDAAYLRRRRIVSLISLIGFVIFSIVFAATIGQKLIEFLADGKAFRAWVEQQGILGPLTLVGIMVLQVVIAIIPGEAVEIGAGYAFGAIPGMLLCLVGAALGSVIIYGLTKQFGIRMVEAFVSREKIQSLKFLQNTKKLNILIFILFFIPGTPKDLFTYFIGLPPMKLRTFLILSSIARIPSVISSTIGGEALGLQNYTFAIAVFILTAAISGIGLLIYRKITIHSAGKRENQ</sequence>
<comment type="similarity">
    <text evidence="6">Belongs to the TVP38/TMEM64 family.</text>
</comment>
<feature type="transmembrane region" description="Helical" evidence="6">
    <location>
        <begin position="38"/>
        <end position="59"/>
    </location>
</feature>
<evidence type="ECO:0000256" key="4">
    <source>
        <dbReference type="ARBA" id="ARBA00022989"/>
    </source>
</evidence>
<comment type="caution">
    <text evidence="9">The sequence shown here is derived from an EMBL/GenBank/DDBJ whole genome shotgun (WGS) entry which is preliminary data.</text>
</comment>
<organism evidence="9 10">
    <name type="scientific">Anaeromassilibacillus senegalensis</name>
    <dbReference type="NCBI Taxonomy" id="1673717"/>
    <lineage>
        <taxon>Bacteria</taxon>
        <taxon>Bacillati</taxon>
        <taxon>Bacillota</taxon>
        <taxon>Clostridia</taxon>
        <taxon>Eubacteriales</taxon>
        <taxon>Acutalibacteraceae</taxon>
        <taxon>Anaeromassilibacillus</taxon>
    </lineage>
</organism>
<evidence type="ECO:0000259" key="8">
    <source>
        <dbReference type="Pfam" id="PF09335"/>
    </source>
</evidence>
<dbReference type="InterPro" id="IPR015414">
    <property type="entry name" value="TMEM64"/>
</dbReference>
<evidence type="ECO:0000313" key="9">
    <source>
        <dbReference type="EMBL" id="MCG4611703.1"/>
    </source>
</evidence>
<feature type="domain" description="VTT" evidence="8">
    <location>
        <begin position="100"/>
        <end position="212"/>
    </location>
</feature>
<evidence type="ECO:0000256" key="2">
    <source>
        <dbReference type="ARBA" id="ARBA00022475"/>
    </source>
</evidence>
<dbReference type="EMBL" id="JAKNHQ010000021">
    <property type="protein sequence ID" value="MCG4611703.1"/>
    <property type="molecule type" value="Genomic_DNA"/>
</dbReference>
<feature type="transmembrane region" description="Helical" evidence="6">
    <location>
        <begin position="225"/>
        <end position="246"/>
    </location>
</feature>
<protein>
    <recommendedName>
        <fullName evidence="6">TVP38/TMEM64 family membrane protein</fullName>
    </recommendedName>
</protein>
<proteinExistence type="inferred from homology"/>
<keyword evidence="2 6" id="KW-1003">Cell membrane</keyword>
<keyword evidence="5 6" id="KW-0472">Membrane</keyword>
<evidence type="ECO:0000256" key="6">
    <source>
        <dbReference type="RuleBase" id="RU366058"/>
    </source>
</evidence>
<dbReference type="PANTHER" id="PTHR12677:SF59">
    <property type="entry name" value="GOLGI APPARATUS MEMBRANE PROTEIN TVP38-RELATED"/>
    <property type="match status" value="1"/>
</dbReference>
<reference evidence="9 10" key="1">
    <citation type="submission" date="2022-01" db="EMBL/GenBank/DDBJ databases">
        <title>Collection of gut derived symbiotic bacterial strains cultured from healthy donors.</title>
        <authorList>
            <person name="Lin H."/>
            <person name="Kohout C."/>
            <person name="Waligurski E."/>
            <person name="Pamer E.G."/>
        </authorList>
    </citation>
    <scope>NUCLEOTIDE SEQUENCE [LARGE SCALE GENOMIC DNA]</scope>
    <source>
        <strain evidence="9 10">DFI.7.58</strain>
    </source>
</reference>
<comment type="subcellular location">
    <subcellularLocation>
        <location evidence="1 6">Cell membrane</location>
        <topology evidence="1 6">Multi-pass membrane protein</topology>
    </subcellularLocation>
</comment>
<name>A0ABS9MMG7_9FIRM</name>
<gene>
    <name evidence="9" type="ORF">L0P57_12275</name>
</gene>
<feature type="transmembrane region" description="Helical" evidence="6">
    <location>
        <begin position="80"/>
        <end position="100"/>
    </location>
</feature>
<accession>A0ABS9MMG7</accession>
<feature type="transmembrane region" description="Helical" evidence="6">
    <location>
        <begin position="166"/>
        <end position="188"/>
    </location>
</feature>
<dbReference type="RefSeq" id="WP_237967103.1">
    <property type="nucleotide sequence ID" value="NZ_JAKNHQ010000021.1"/>
</dbReference>
<feature type="region of interest" description="Disordered" evidence="7">
    <location>
        <begin position="1"/>
        <end position="22"/>
    </location>
</feature>
<evidence type="ECO:0000256" key="1">
    <source>
        <dbReference type="ARBA" id="ARBA00004651"/>
    </source>
</evidence>
<keyword evidence="3 6" id="KW-0812">Transmembrane</keyword>
<dbReference type="Pfam" id="PF09335">
    <property type="entry name" value="VTT_dom"/>
    <property type="match status" value="1"/>
</dbReference>
<dbReference type="PANTHER" id="PTHR12677">
    <property type="entry name" value="GOLGI APPARATUS MEMBRANE PROTEIN TVP38-RELATED"/>
    <property type="match status" value="1"/>
</dbReference>
<keyword evidence="4 6" id="KW-1133">Transmembrane helix</keyword>
<evidence type="ECO:0000256" key="3">
    <source>
        <dbReference type="ARBA" id="ARBA00022692"/>
    </source>
</evidence>
<feature type="transmembrane region" description="Helical" evidence="6">
    <location>
        <begin position="112"/>
        <end position="136"/>
    </location>
</feature>
<evidence type="ECO:0000256" key="7">
    <source>
        <dbReference type="SAM" id="MobiDB-lite"/>
    </source>
</evidence>
<evidence type="ECO:0000313" key="10">
    <source>
        <dbReference type="Proteomes" id="UP001298681"/>
    </source>
</evidence>
<dbReference type="InterPro" id="IPR032816">
    <property type="entry name" value="VTT_dom"/>
</dbReference>